<keyword evidence="3" id="KW-1185">Reference proteome</keyword>
<feature type="compositionally biased region" description="Basic and acidic residues" evidence="1">
    <location>
        <begin position="56"/>
        <end position="67"/>
    </location>
</feature>
<feature type="compositionally biased region" description="Basic and acidic residues" evidence="1">
    <location>
        <begin position="24"/>
        <end position="45"/>
    </location>
</feature>
<evidence type="ECO:0000313" key="3">
    <source>
        <dbReference type="Proteomes" id="UP000036520"/>
    </source>
</evidence>
<dbReference type="RefSeq" id="WP_048643824.1">
    <property type="nucleotide sequence ID" value="NZ_CP012040.1"/>
</dbReference>
<evidence type="ECO:0000313" key="2">
    <source>
        <dbReference type="EMBL" id="AKP53759.1"/>
    </source>
</evidence>
<protein>
    <submittedName>
        <fullName evidence="2">Uncharacterized protein</fullName>
    </submittedName>
</protein>
<evidence type="ECO:0000256" key="1">
    <source>
        <dbReference type="SAM" id="MobiDB-lite"/>
    </source>
</evidence>
<name>A0A0H4PHV7_9BACT</name>
<proteinExistence type="predicted"/>
<sequence length="67" mass="7660">MNDFGIDGSHLKNVVDDIYEKAKDLSEENQRGESKGLDGLLRERNITPMDATMLPRRNEINQKGDDR</sequence>
<feature type="region of interest" description="Disordered" evidence="1">
    <location>
        <begin position="24"/>
        <end position="67"/>
    </location>
</feature>
<dbReference type="AlphaFoldDB" id="A0A0H4PHV7"/>
<dbReference type="STRING" id="320787.CA2015_4417"/>
<dbReference type="Proteomes" id="UP000036520">
    <property type="component" value="Chromosome"/>
</dbReference>
<organism evidence="2 3">
    <name type="scientific">Cyclobacterium amurskyense</name>
    <dbReference type="NCBI Taxonomy" id="320787"/>
    <lineage>
        <taxon>Bacteria</taxon>
        <taxon>Pseudomonadati</taxon>
        <taxon>Bacteroidota</taxon>
        <taxon>Cytophagia</taxon>
        <taxon>Cytophagales</taxon>
        <taxon>Cyclobacteriaceae</taxon>
        <taxon>Cyclobacterium</taxon>
    </lineage>
</organism>
<accession>A0A0H4PHV7</accession>
<dbReference type="EMBL" id="CP012040">
    <property type="protein sequence ID" value="AKP53759.1"/>
    <property type="molecule type" value="Genomic_DNA"/>
</dbReference>
<gene>
    <name evidence="2" type="ORF">CA2015_4417</name>
</gene>
<dbReference type="KEGG" id="camu:CA2015_4417"/>
<reference evidence="2 3" key="1">
    <citation type="submission" date="2015-07" db="EMBL/GenBank/DDBJ databases">
        <authorList>
            <person name="Kim K.M."/>
        </authorList>
    </citation>
    <scope>NUCLEOTIDE SEQUENCE [LARGE SCALE GENOMIC DNA]</scope>
    <source>
        <strain evidence="2 3">KCTC 12363</strain>
    </source>
</reference>